<keyword evidence="12" id="KW-1185">Reference proteome</keyword>
<evidence type="ECO:0000256" key="4">
    <source>
        <dbReference type="ARBA" id="ARBA00022723"/>
    </source>
</evidence>
<accession>B9M6P0</accession>
<dbReference type="Proteomes" id="UP000007721">
    <property type="component" value="Chromosome"/>
</dbReference>
<evidence type="ECO:0000256" key="7">
    <source>
        <dbReference type="ARBA" id="ARBA00023014"/>
    </source>
</evidence>
<evidence type="ECO:0000256" key="8">
    <source>
        <dbReference type="ARBA" id="ARBA00023136"/>
    </source>
</evidence>
<reference evidence="11 12" key="1">
    <citation type="submission" date="2009-01" db="EMBL/GenBank/DDBJ databases">
        <title>Complete sequence of Geobacter sp. FRC-32.</title>
        <authorList>
            <consortium name="US DOE Joint Genome Institute"/>
            <person name="Lucas S."/>
            <person name="Copeland A."/>
            <person name="Lapidus A."/>
            <person name="Glavina del Rio T."/>
            <person name="Dalin E."/>
            <person name="Tice H."/>
            <person name="Bruce D."/>
            <person name="Goodwin L."/>
            <person name="Pitluck S."/>
            <person name="Saunders E."/>
            <person name="Brettin T."/>
            <person name="Detter J.C."/>
            <person name="Han C."/>
            <person name="Larimer F."/>
            <person name="Land M."/>
            <person name="Hauser L."/>
            <person name="Kyrpides N."/>
            <person name="Ovchinnikova G."/>
            <person name="Kostka J."/>
            <person name="Richardson P."/>
        </authorList>
    </citation>
    <scope>NUCLEOTIDE SEQUENCE [LARGE SCALE GENOMIC DNA]</scope>
    <source>
        <strain evidence="12">DSM 22248 / JCM 15807 / FRC-32</strain>
    </source>
</reference>
<dbReference type="InterPro" id="IPR032816">
    <property type="entry name" value="VTT_dom"/>
</dbReference>
<feature type="transmembrane region" description="Helical" evidence="9">
    <location>
        <begin position="673"/>
        <end position="692"/>
    </location>
</feature>
<dbReference type="AlphaFoldDB" id="B9M6P0"/>
<feature type="transmembrane region" description="Helical" evidence="9">
    <location>
        <begin position="569"/>
        <end position="589"/>
    </location>
</feature>
<dbReference type="Gene3D" id="1.10.1060.10">
    <property type="entry name" value="Alpha-helical ferredoxin"/>
    <property type="match status" value="1"/>
</dbReference>
<dbReference type="eggNOG" id="COG0398">
    <property type="taxonomic scope" value="Bacteria"/>
</dbReference>
<gene>
    <name evidence="11" type="ordered locus">Geob_1742</name>
</gene>
<feature type="transmembrane region" description="Helical" evidence="9">
    <location>
        <begin position="609"/>
        <end position="627"/>
    </location>
</feature>
<evidence type="ECO:0000256" key="5">
    <source>
        <dbReference type="ARBA" id="ARBA00022989"/>
    </source>
</evidence>
<evidence type="ECO:0000256" key="1">
    <source>
        <dbReference type="ARBA" id="ARBA00004651"/>
    </source>
</evidence>
<feature type="transmembrane region" description="Helical" evidence="9">
    <location>
        <begin position="413"/>
        <end position="433"/>
    </location>
</feature>
<keyword evidence="6" id="KW-0408">Iron</keyword>
<dbReference type="PANTHER" id="PTHR12677">
    <property type="entry name" value="GOLGI APPARATUS MEMBRANE PROTEIN TVP38-RELATED"/>
    <property type="match status" value="1"/>
</dbReference>
<dbReference type="PROSITE" id="PS51379">
    <property type="entry name" value="4FE4S_FER_2"/>
    <property type="match status" value="1"/>
</dbReference>
<keyword evidence="5 9" id="KW-1133">Transmembrane helix</keyword>
<dbReference type="KEGG" id="geo:Geob_1742"/>
<dbReference type="eggNOG" id="COG0247">
    <property type="taxonomic scope" value="Bacteria"/>
</dbReference>
<sequence>MNSSMGKIRPSLAKMLAEAMNGCTGCGVCVRECAYLKLYGTPRDIAGSYDPVDSKNSSICFECSLCGLCTAVCPEGVDPQKLFLEMRREAVDRGKGSFPEHKGLLAYERTGMSRRFTWYGLPEGCTTVFFPGCALPGTRPAATMAVYEKLKESVPALGLVMDCCAKPSHDLGREQFFQQMFNEMTDWFKSHGVQRVLVACPNCYKVFSDYAPQFETKTVYELLAEITPERISDAPAVPVTIHDPCVIRFDEAPQGAVRTLIATAGHSIEEMPHARKTALCCGEGGTVSPLAPDLAGSWGALRVDEAAGRRLVTYCAGCANHLGKKLPVTHVLDMLCYTPKPSSGLITYVNRLRLKSRFKGTVPAAVTRERVNPNASRSGKLRPLLFLAALAAVIILVRVGGASQYLEPEKLRTLFAGFGVVAPLVYIACYIVAPALMFPGLPLSIAGATVFGPFWGVVYTIIGATLGACAAFLIARYAARDWVERRLVGSRWNKLDDETGKNGWKAVAVTRLIPLFPFNLLNFAFGLTQISFLQYAVATFIFMLPGTIAYITFSSSLLGVLKGRVSREFFIGIGLLVAVSLIPKVAAWYKGRSLQAPRPAVPWNLRRSLQRKAAVLAVLCLLSAGTYTLIRKFFWALDAYLYTIEFNLLFVASRLQDAELARFVEYLVPMSGMRAAGIALACQAMAAFAFPFSSLRTDVAFTSAFGTWTGMAYFAGADLLVTGVAASIGRFILGDLLPMYYRRKGKDTLSPAPIWIGWAAAALLAVPGIPLVLGALVVGGFRLHPGRSLAVMAAGVAVRALALLLTR</sequence>
<evidence type="ECO:0000259" key="10">
    <source>
        <dbReference type="PROSITE" id="PS51379"/>
    </source>
</evidence>
<evidence type="ECO:0000256" key="6">
    <source>
        <dbReference type="ARBA" id="ARBA00023004"/>
    </source>
</evidence>
<keyword evidence="7" id="KW-0411">Iron-sulfur</keyword>
<evidence type="ECO:0000256" key="3">
    <source>
        <dbReference type="ARBA" id="ARBA00022692"/>
    </source>
</evidence>
<evidence type="ECO:0000256" key="9">
    <source>
        <dbReference type="SAM" id="Phobius"/>
    </source>
</evidence>
<organism evidence="11 12">
    <name type="scientific">Geotalea daltonii (strain DSM 22248 / JCM 15807 / FRC-32)</name>
    <name type="common">Geobacter daltonii</name>
    <dbReference type="NCBI Taxonomy" id="316067"/>
    <lineage>
        <taxon>Bacteria</taxon>
        <taxon>Pseudomonadati</taxon>
        <taxon>Thermodesulfobacteriota</taxon>
        <taxon>Desulfuromonadia</taxon>
        <taxon>Geobacterales</taxon>
        <taxon>Geobacteraceae</taxon>
        <taxon>Geotalea</taxon>
    </lineage>
</organism>
<feature type="transmembrane region" description="Helical" evidence="9">
    <location>
        <begin position="384"/>
        <end position="401"/>
    </location>
</feature>
<comment type="subcellular location">
    <subcellularLocation>
        <location evidence="1">Cell membrane</location>
        <topology evidence="1">Multi-pass membrane protein</topology>
    </subcellularLocation>
</comment>
<dbReference type="GO" id="GO:0051536">
    <property type="term" value="F:iron-sulfur cluster binding"/>
    <property type="evidence" value="ECO:0007669"/>
    <property type="project" value="UniProtKB-KW"/>
</dbReference>
<dbReference type="Pfam" id="PF13534">
    <property type="entry name" value="Fer4_17"/>
    <property type="match status" value="1"/>
</dbReference>
<dbReference type="STRING" id="316067.Geob_1742"/>
<feature type="transmembrane region" description="Helical" evidence="9">
    <location>
        <begin position="453"/>
        <end position="475"/>
    </location>
</feature>
<feature type="transmembrane region" description="Helical" evidence="9">
    <location>
        <begin position="789"/>
        <end position="806"/>
    </location>
</feature>
<feature type="transmembrane region" description="Helical" evidence="9">
    <location>
        <begin position="532"/>
        <end position="553"/>
    </location>
</feature>
<keyword evidence="4" id="KW-0479">Metal-binding</keyword>
<dbReference type="GO" id="GO:0046872">
    <property type="term" value="F:metal ion binding"/>
    <property type="evidence" value="ECO:0007669"/>
    <property type="project" value="UniProtKB-KW"/>
</dbReference>
<dbReference type="InterPro" id="IPR017896">
    <property type="entry name" value="4Fe4S_Fe-S-bd"/>
</dbReference>
<dbReference type="GO" id="GO:0005886">
    <property type="term" value="C:plasma membrane"/>
    <property type="evidence" value="ECO:0007669"/>
    <property type="project" value="UniProtKB-SubCell"/>
</dbReference>
<keyword evidence="3 9" id="KW-0812">Transmembrane</keyword>
<feature type="transmembrane region" description="Helical" evidence="9">
    <location>
        <begin position="754"/>
        <end position="777"/>
    </location>
</feature>
<feature type="transmembrane region" description="Helical" evidence="9">
    <location>
        <begin position="712"/>
        <end position="733"/>
    </location>
</feature>
<dbReference type="InterPro" id="IPR015414">
    <property type="entry name" value="TMEM64"/>
</dbReference>
<dbReference type="HOGENOM" id="CLU_018812_0_0_7"/>
<dbReference type="EMBL" id="CP001390">
    <property type="protein sequence ID" value="ACM20100.1"/>
    <property type="molecule type" value="Genomic_DNA"/>
</dbReference>
<dbReference type="InterPro" id="IPR004017">
    <property type="entry name" value="Cys_rich_dom"/>
</dbReference>
<dbReference type="Pfam" id="PF02754">
    <property type="entry name" value="CCG"/>
    <property type="match status" value="2"/>
</dbReference>
<proteinExistence type="predicted"/>
<name>B9M6P0_GEODF</name>
<dbReference type="GO" id="GO:0016491">
    <property type="term" value="F:oxidoreductase activity"/>
    <property type="evidence" value="ECO:0007669"/>
    <property type="project" value="UniProtKB-ARBA"/>
</dbReference>
<keyword evidence="8 9" id="KW-0472">Membrane</keyword>
<evidence type="ECO:0000313" key="12">
    <source>
        <dbReference type="Proteomes" id="UP000007721"/>
    </source>
</evidence>
<protein>
    <submittedName>
        <fullName evidence="11">Iron-sulfur cluster-binding oxidoreductase, CCG domain pair-containing, and membrane protein</fullName>
    </submittedName>
</protein>
<keyword evidence="2" id="KW-1003">Cell membrane</keyword>
<evidence type="ECO:0000313" key="11">
    <source>
        <dbReference type="EMBL" id="ACM20100.1"/>
    </source>
</evidence>
<dbReference type="RefSeq" id="WP_012646829.1">
    <property type="nucleotide sequence ID" value="NC_011979.1"/>
</dbReference>
<dbReference type="InterPro" id="IPR017900">
    <property type="entry name" value="4Fe4S_Fe_S_CS"/>
</dbReference>
<dbReference type="SUPFAM" id="SSF46548">
    <property type="entry name" value="alpha-helical ferredoxin"/>
    <property type="match status" value="1"/>
</dbReference>
<dbReference type="PROSITE" id="PS00198">
    <property type="entry name" value="4FE4S_FER_1"/>
    <property type="match status" value="1"/>
</dbReference>
<dbReference type="Pfam" id="PF09335">
    <property type="entry name" value="VTT_dom"/>
    <property type="match status" value="1"/>
</dbReference>
<dbReference type="PANTHER" id="PTHR12677:SF59">
    <property type="entry name" value="GOLGI APPARATUS MEMBRANE PROTEIN TVP38-RELATED"/>
    <property type="match status" value="1"/>
</dbReference>
<evidence type="ECO:0000256" key="2">
    <source>
        <dbReference type="ARBA" id="ARBA00022475"/>
    </source>
</evidence>
<dbReference type="InterPro" id="IPR009051">
    <property type="entry name" value="Helical_ferredxn"/>
</dbReference>
<feature type="domain" description="4Fe-4S ferredoxin-type" evidence="10">
    <location>
        <begin position="13"/>
        <end position="43"/>
    </location>
</feature>